<dbReference type="PRINTS" id="PR00367">
    <property type="entry name" value="ETHRSPELEMNT"/>
</dbReference>
<dbReference type="SUPFAM" id="SSF54171">
    <property type="entry name" value="DNA-binding domain"/>
    <property type="match status" value="1"/>
</dbReference>
<dbReference type="Proteomes" id="UP000290560">
    <property type="component" value="Unassembled WGS sequence"/>
</dbReference>
<feature type="region of interest" description="Disordered" evidence="6">
    <location>
        <begin position="225"/>
        <end position="301"/>
    </location>
</feature>
<dbReference type="FunFam" id="3.30.730.10:FF:000001">
    <property type="entry name" value="Ethylene-responsive transcription factor 2"/>
    <property type="match status" value="1"/>
</dbReference>
<protein>
    <recommendedName>
        <fullName evidence="7">AP2/ERF domain-containing protein</fullName>
    </recommendedName>
</protein>
<sequence length="334" mass="36515">GKLVGRSKADTLTCGRIPHRKDGGSGGGVRRHGHQFDMEDDRASKRHPIDRSLLVQCCKEGSNIWRCATGDCTRRPANRRFQSKQRLPLLLSASPPDPICPCESERGSLVVVIYPVRLTIRSLAMRKGRGQAAHPPAEVGGAAGTRFRGVRKRPWGRFAAEIRDPCKKTRVWLGTFDSAEDAARAYDAAAVALRGPKAKTNFPSLPSAFPPVPLPAAAAHFPFYHQHQHHPPPPPQRPTSSSHSSTVESFSGPRHPSAVAPIRLRPRIVRKQVNPRPPPRVLNGDDDCHSDCGSSSSVVDDDGDIVSVCRQPLPFDLNLLPSSEDDFHVTALRL</sequence>
<dbReference type="EMBL" id="KV875913">
    <property type="protein sequence ID" value="RZR73419.1"/>
    <property type="molecule type" value="Genomic_DNA"/>
</dbReference>
<dbReference type="InterPro" id="IPR001471">
    <property type="entry name" value="AP2/ERF_dom"/>
</dbReference>
<evidence type="ECO:0000256" key="6">
    <source>
        <dbReference type="SAM" id="MobiDB-lite"/>
    </source>
</evidence>
<dbReference type="GO" id="GO:0003700">
    <property type="term" value="F:DNA-binding transcription factor activity"/>
    <property type="evidence" value="ECO:0007669"/>
    <property type="project" value="InterPro"/>
</dbReference>
<dbReference type="SMART" id="SM00380">
    <property type="entry name" value="AP2"/>
    <property type="match status" value="1"/>
</dbReference>
<reference evidence="8" key="1">
    <citation type="journal article" date="2018" name="Data Brief">
        <title>Genome sequence data from 17 accessions of Ensete ventricosum, a staple food crop for millions in Ethiopia.</title>
        <authorList>
            <person name="Yemataw Z."/>
            <person name="Muzemil S."/>
            <person name="Ambachew D."/>
            <person name="Tripathi L."/>
            <person name="Tesfaye K."/>
            <person name="Chala A."/>
            <person name="Farbos A."/>
            <person name="O'Neill P."/>
            <person name="Moore K."/>
            <person name="Grant M."/>
            <person name="Studholme D.J."/>
        </authorList>
    </citation>
    <scope>NUCLEOTIDE SEQUENCE [LARGE SCALE GENOMIC DNA]</scope>
    <source>
        <tissue evidence="8">Leaf</tissue>
    </source>
</reference>
<dbReference type="PANTHER" id="PTHR31677:SF252">
    <property type="entry name" value="ETHYLENE-RESPONSIVE TRANSCRIPTION FACTOR 3"/>
    <property type="match status" value="1"/>
</dbReference>
<dbReference type="CDD" id="cd00018">
    <property type="entry name" value="AP2"/>
    <property type="match status" value="1"/>
</dbReference>
<evidence type="ECO:0000256" key="5">
    <source>
        <dbReference type="ARBA" id="ARBA00023242"/>
    </source>
</evidence>
<feature type="domain" description="AP2/ERF" evidence="7">
    <location>
        <begin position="146"/>
        <end position="203"/>
    </location>
</feature>
<feature type="region of interest" description="Disordered" evidence="6">
    <location>
        <begin position="1"/>
        <end position="33"/>
    </location>
</feature>
<keyword evidence="4" id="KW-0804">Transcription</keyword>
<evidence type="ECO:0000256" key="3">
    <source>
        <dbReference type="ARBA" id="ARBA00023125"/>
    </source>
</evidence>
<dbReference type="PANTHER" id="PTHR31677">
    <property type="entry name" value="AP2 DOMAIN CLASS TRANSCRIPTION FACTOR"/>
    <property type="match status" value="1"/>
</dbReference>
<evidence type="ECO:0000256" key="4">
    <source>
        <dbReference type="ARBA" id="ARBA00023163"/>
    </source>
</evidence>
<dbReference type="InterPro" id="IPR016177">
    <property type="entry name" value="DNA-bd_dom_sf"/>
</dbReference>
<gene>
    <name evidence="8" type="ORF">BHM03_00023861</name>
</gene>
<accession>A0A445MGQ6</accession>
<comment type="subcellular location">
    <subcellularLocation>
        <location evidence="1">Nucleus</location>
    </subcellularLocation>
</comment>
<dbReference type="PROSITE" id="PS51032">
    <property type="entry name" value="AP2_ERF"/>
    <property type="match status" value="1"/>
</dbReference>
<organism evidence="8">
    <name type="scientific">Ensete ventricosum</name>
    <name type="common">Abyssinian banana</name>
    <name type="synonym">Musa ensete</name>
    <dbReference type="NCBI Taxonomy" id="4639"/>
    <lineage>
        <taxon>Eukaryota</taxon>
        <taxon>Viridiplantae</taxon>
        <taxon>Streptophyta</taxon>
        <taxon>Embryophyta</taxon>
        <taxon>Tracheophyta</taxon>
        <taxon>Spermatophyta</taxon>
        <taxon>Magnoliopsida</taxon>
        <taxon>Liliopsida</taxon>
        <taxon>Zingiberales</taxon>
        <taxon>Musaceae</taxon>
        <taxon>Ensete</taxon>
    </lineage>
</organism>
<feature type="non-terminal residue" evidence="8">
    <location>
        <position position="1"/>
    </location>
</feature>
<evidence type="ECO:0000256" key="2">
    <source>
        <dbReference type="ARBA" id="ARBA00023015"/>
    </source>
</evidence>
<feature type="compositionally biased region" description="Low complexity" evidence="6">
    <location>
        <begin position="238"/>
        <end position="251"/>
    </location>
</feature>
<evidence type="ECO:0000259" key="7">
    <source>
        <dbReference type="PROSITE" id="PS51032"/>
    </source>
</evidence>
<dbReference type="Gene3D" id="3.30.730.10">
    <property type="entry name" value="AP2/ERF domain"/>
    <property type="match status" value="1"/>
</dbReference>
<evidence type="ECO:0000313" key="8">
    <source>
        <dbReference type="EMBL" id="RZR73419.1"/>
    </source>
</evidence>
<proteinExistence type="predicted"/>
<name>A0A445MGQ6_ENSVE</name>
<keyword evidence="5" id="KW-0539">Nucleus</keyword>
<dbReference type="GO" id="GO:0005634">
    <property type="term" value="C:nucleus"/>
    <property type="evidence" value="ECO:0007669"/>
    <property type="project" value="UniProtKB-SubCell"/>
</dbReference>
<dbReference type="Pfam" id="PF00847">
    <property type="entry name" value="AP2"/>
    <property type="match status" value="1"/>
</dbReference>
<dbReference type="InterPro" id="IPR036955">
    <property type="entry name" value="AP2/ERF_dom_sf"/>
</dbReference>
<keyword evidence="2" id="KW-0805">Transcription regulation</keyword>
<evidence type="ECO:0000256" key="1">
    <source>
        <dbReference type="ARBA" id="ARBA00004123"/>
    </source>
</evidence>
<dbReference type="GO" id="GO:0003677">
    <property type="term" value="F:DNA binding"/>
    <property type="evidence" value="ECO:0007669"/>
    <property type="project" value="UniProtKB-KW"/>
</dbReference>
<keyword evidence="3" id="KW-0238">DNA-binding</keyword>
<dbReference type="AlphaFoldDB" id="A0A445MGQ6"/>